<evidence type="ECO:0000256" key="3">
    <source>
        <dbReference type="ARBA" id="ARBA00007494"/>
    </source>
</evidence>
<proteinExistence type="inferred from homology"/>
<dbReference type="EC" id="2.1.1.176" evidence="4"/>
<evidence type="ECO:0000256" key="11">
    <source>
        <dbReference type="ARBA" id="ARBA00030399"/>
    </source>
</evidence>
<dbReference type="InterPro" id="IPR029063">
    <property type="entry name" value="SAM-dependent_MTases_sf"/>
</dbReference>
<evidence type="ECO:0000313" key="17">
    <source>
        <dbReference type="Proteomes" id="UP000182635"/>
    </source>
</evidence>
<dbReference type="InterPro" id="IPR004573">
    <property type="entry name" value="rRNA_ssu_MeTfrase_B"/>
</dbReference>
<gene>
    <name evidence="16" type="ORF">SAMN02910432_00364</name>
</gene>
<evidence type="ECO:0000256" key="5">
    <source>
        <dbReference type="ARBA" id="ARBA00022490"/>
    </source>
</evidence>
<dbReference type="PROSITE" id="PS01153">
    <property type="entry name" value="NOL1_NOP2_SUN"/>
    <property type="match status" value="1"/>
</dbReference>
<keyword evidence="9 14" id="KW-0949">S-adenosyl-L-methionine</keyword>
<evidence type="ECO:0000313" key="16">
    <source>
        <dbReference type="EMBL" id="SFG20729.1"/>
    </source>
</evidence>
<feature type="binding site" evidence="14">
    <location>
        <position position="312"/>
    </location>
    <ligand>
        <name>S-adenosyl-L-methionine</name>
        <dbReference type="ChEBI" id="CHEBI:59789"/>
    </ligand>
</feature>
<dbReference type="FunFam" id="1.10.940.10:FF:000006">
    <property type="entry name" value="16S rRNA (Cytosine(967)-C(5))-methyltransferase RsmB"/>
    <property type="match status" value="1"/>
</dbReference>
<dbReference type="Pfam" id="PF01029">
    <property type="entry name" value="NusB"/>
    <property type="match status" value="1"/>
</dbReference>
<dbReference type="GO" id="GO:0005737">
    <property type="term" value="C:cytoplasm"/>
    <property type="evidence" value="ECO:0007669"/>
    <property type="project" value="UniProtKB-SubCell"/>
</dbReference>
<dbReference type="PANTHER" id="PTHR22807">
    <property type="entry name" value="NOP2 YEAST -RELATED NOL1/NOP2/FMU SUN DOMAIN-CONTAINING"/>
    <property type="match status" value="1"/>
</dbReference>
<dbReference type="GO" id="GO:0008649">
    <property type="term" value="F:rRNA methyltransferase activity"/>
    <property type="evidence" value="ECO:0007669"/>
    <property type="project" value="InterPro"/>
</dbReference>
<dbReference type="InterPro" id="IPR001678">
    <property type="entry name" value="MeTrfase_RsmB-F_NOP2_dom"/>
</dbReference>
<dbReference type="EMBL" id="FOPI01000005">
    <property type="protein sequence ID" value="SFG20729.1"/>
    <property type="molecule type" value="Genomic_DNA"/>
</dbReference>
<name>A0A1I2Q040_9LACO</name>
<dbReference type="GO" id="GO:0006355">
    <property type="term" value="P:regulation of DNA-templated transcription"/>
    <property type="evidence" value="ECO:0007669"/>
    <property type="project" value="InterPro"/>
</dbReference>
<evidence type="ECO:0000256" key="14">
    <source>
        <dbReference type="PROSITE-ProRule" id="PRU01023"/>
    </source>
</evidence>
<dbReference type="InterPro" id="IPR006027">
    <property type="entry name" value="NusB_RsmB_TIM44"/>
</dbReference>
<comment type="subcellular location">
    <subcellularLocation>
        <location evidence="2">Cytoplasm</location>
    </subcellularLocation>
</comment>
<dbReference type="Pfam" id="PF22458">
    <property type="entry name" value="RsmF-B_ferredox"/>
    <property type="match status" value="1"/>
</dbReference>
<protein>
    <recommendedName>
        <fullName evidence="4">16S rRNA (cytosine(967)-C(5))-methyltransferase</fullName>
        <ecNumber evidence="4">2.1.1.176</ecNumber>
    </recommendedName>
    <alternativeName>
        <fullName evidence="11">16S rRNA m5C967 methyltransferase</fullName>
    </alternativeName>
    <alternativeName>
        <fullName evidence="12">rRNA (cytosine-C(5)-)-methyltransferase RsmB</fullName>
    </alternativeName>
</protein>
<feature type="domain" description="SAM-dependent MTase RsmB/NOP-type" evidence="15">
    <location>
        <begin position="172"/>
        <end position="445"/>
    </location>
</feature>
<keyword evidence="8 14" id="KW-0808">Transferase</keyword>
<accession>A0A1I2Q040</accession>
<dbReference type="Gene3D" id="3.30.70.1170">
    <property type="entry name" value="Sun protein, domain 3"/>
    <property type="match status" value="1"/>
</dbReference>
<evidence type="ECO:0000256" key="10">
    <source>
        <dbReference type="ARBA" id="ARBA00022884"/>
    </source>
</evidence>
<dbReference type="InterPro" id="IPR018314">
    <property type="entry name" value="RsmB/NOL1/NOP2-like_CS"/>
</dbReference>
<feature type="binding site" evidence="14">
    <location>
        <position position="331"/>
    </location>
    <ligand>
        <name>S-adenosyl-L-methionine</name>
        <dbReference type="ChEBI" id="CHEBI:59789"/>
    </ligand>
</feature>
<dbReference type="SUPFAM" id="SSF53335">
    <property type="entry name" value="S-adenosyl-L-methionine-dependent methyltransferases"/>
    <property type="match status" value="1"/>
</dbReference>
<dbReference type="PRINTS" id="PR02008">
    <property type="entry name" value="RCMTFAMILY"/>
</dbReference>
<dbReference type="FunFam" id="3.40.50.150:FF:000022">
    <property type="entry name" value="Ribosomal RNA small subunit methyltransferase B"/>
    <property type="match status" value="1"/>
</dbReference>
<dbReference type="Proteomes" id="UP000182635">
    <property type="component" value="Unassembled WGS sequence"/>
</dbReference>
<reference evidence="17" key="1">
    <citation type="submission" date="2016-10" db="EMBL/GenBank/DDBJ databases">
        <authorList>
            <person name="Varghese N."/>
            <person name="Submissions S."/>
        </authorList>
    </citation>
    <scope>NUCLEOTIDE SEQUENCE [LARGE SCALE GENOMIC DNA]</scope>
    <source>
        <strain evidence="17">DSM 20403</strain>
    </source>
</reference>
<comment type="function">
    <text evidence="1">Specifically methylates the cytosine at position 967 (m5C967) of 16S rRNA.</text>
</comment>
<dbReference type="InterPro" id="IPR054728">
    <property type="entry name" value="RsmB-like_ferredoxin"/>
</dbReference>
<feature type="binding site" evidence="14">
    <location>
        <position position="284"/>
    </location>
    <ligand>
        <name>S-adenosyl-L-methionine</name>
        <dbReference type="ChEBI" id="CHEBI:59789"/>
    </ligand>
</feature>
<dbReference type="Pfam" id="PF01189">
    <property type="entry name" value="Methyltr_RsmB-F"/>
    <property type="match status" value="1"/>
</dbReference>
<dbReference type="CDD" id="cd02440">
    <property type="entry name" value="AdoMet_MTases"/>
    <property type="match status" value="1"/>
</dbReference>
<evidence type="ECO:0000256" key="9">
    <source>
        <dbReference type="ARBA" id="ARBA00022691"/>
    </source>
</evidence>
<dbReference type="PROSITE" id="PS51686">
    <property type="entry name" value="SAM_MT_RSMB_NOP"/>
    <property type="match status" value="1"/>
</dbReference>
<evidence type="ECO:0000256" key="4">
    <source>
        <dbReference type="ARBA" id="ARBA00012140"/>
    </source>
</evidence>
<keyword evidence="6" id="KW-0698">rRNA processing</keyword>
<dbReference type="AlphaFoldDB" id="A0A1I2Q040"/>
<evidence type="ECO:0000256" key="8">
    <source>
        <dbReference type="ARBA" id="ARBA00022679"/>
    </source>
</evidence>
<dbReference type="PANTHER" id="PTHR22807:SF53">
    <property type="entry name" value="RIBOSOMAL RNA SMALL SUBUNIT METHYLTRANSFERASE B-RELATED"/>
    <property type="match status" value="1"/>
</dbReference>
<evidence type="ECO:0000259" key="15">
    <source>
        <dbReference type="PROSITE" id="PS51686"/>
    </source>
</evidence>
<dbReference type="InterPro" id="IPR023267">
    <property type="entry name" value="RCMT"/>
</dbReference>
<evidence type="ECO:0000256" key="12">
    <source>
        <dbReference type="ARBA" id="ARBA00031088"/>
    </source>
</evidence>
<dbReference type="Gene3D" id="1.10.940.10">
    <property type="entry name" value="NusB-like"/>
    <property type="match status" value="1"/>
</dbReference>
<dbReference type="OrthoDB" id="9810297at2"/>
<keyword evidence="7 14" id="KW-0489">Methyltransferase</keyword>
<evidence type="ECO:0000256" key="13">
    <source>
        <dbReference type="ARBA" id="ARBA00047283"/>
    </source>
</evidence>
<dbReference type="InterPro" id="IPR049560">
    <property type="entry name" value="MeTrfase_RsmB-F_NOP2_cat"/>
</dbReference>
<evidence type="ECO:0000256" key="2">
    <source>
        <dbReference type="ARBA" id="ARBA00004496"/>
    </source>
</evidence>
<comment type="similarity">
    <text evidence="3 14">Belongs to the class I-like SAM-binding methyltransferase superfamily. RsmB/NOP family.</text>
</comment>
<evidence type="ECO:0000256" key="1">
    <source>
        <dbReference type="ARBA" id="ARBA00002724"/>
    </source>
</evidence>
<comment type="catalytic activity">
    <reaction evidence="13">
        <text>cytidine(967) in 16S rRNA + S-adenosyl-L-methionine = 5-methylcytidine(967) in 16S rRNA + S-adenosyl-L-homocysteine + H(+)</text>
        <dbReference type="Rhea" id="RHEA:42748"/>
        <dbReference type="Rhea" id="RHEA-COMP:10219"/>
        <dbReference type="Rhea" id="RHEA-COMP:10220"/>
        <dbReference type="ChEBI" id="CHEBI:15378"/>
        <dbReference type="ChEBI" id="CHEBI:57856"/>
        <dbReference type="ChEBI" id="CHEBI:59789"/>
        <dbReference type="ChEBI" id="CHEBI:74483"/>
        <dbReference type="ChEBI" id="CHEBI:82748"/>
        <dbReference type="EC" id="2.1.1.176"/>
    </reaction>
</comment>
<feature type="active site" description="Nucleophile" evidence="14">
    <location>
        <position position="384"/>
    </location>
</feature>
<keyword evidence="5" id="KW-0963">Cytoplasm</keyword>
<dbReference type="InterPro" id="IPR035926">
    <property type="entry name" value="NusB-like_sf"/>
</dbReference>
<dbReference type="NCBIfam" id="NF011494">
    <property type="entry name" value="PRK14902.1"/>
    <property type="match status" value="1"/>
</dbReference>
<keyword evidence="10 14" id="KW-0694">RNA-binding</keyword>
<dbReference type="RefSeq" id="WP_046922534.1">
    <property type="nucleotide sequence ID" value="NZ_AYYL01000002.1"/>
</dbReference>
<sequence>MKKLDRNPRFLAVKLLERIEKNGSYSNLALNQTIKKSQLDERDVSLLTNIVYGVIQRKLTLEFYLDGFIKNGRKVEPWVYELLKTALYQQLYLDKIPKRAIFNETIEIAKVNGHEGIRRFVTGILHEIERKGLPDSSNVKDSAEKISIESSTPKWLVEKLTEELGFEKTISLLKSINEPPSQSIRVNLAKNTVHQAVSALEKEGFKVSKSLVSPLGLRVSGGFIPHSDAYKRGLVTVQDESAMLAVDSMDVKSTDVVLDGCAAPGGKTMQIAAVLDSGRVYALDIHAHKVGLIEKNAELCGVTNYVTAKKTDARKAKEEFDEESFDKVLIDAPCSGLGLMRRKPEVKYDKHFKDSLSLHDVQVGILDQVAELVKPGGRLTYSTCTILNEENQATVDAFLKRHPEFYQIKTETSFKIKDERKTLGLTIYPDDFGSDGFFIATLMKKEE</sequence>
<dbReference type="SUPFAM" id="SSF48013">
    <property type="entry name" value="NusB-like"/>
    <property type="match status" value="1"/>
</dbReference>
<dbReference type="NCBIfam" id="TIGR00563">
    <property type="entry name" value="rsmB"/>
    <property type="match status" value="1"/>
</dbReference>
<dbReference type="Gene3D" id="3.40.50.150">
    <property type="entry name" value="Vaccinia Virus protein VP39"/>
    <property type="match status" value="1"/>
</dbReference>
<evidence type="ECO:0000256" key="6">
    <source>
        <dbReference type="ARBA" id="ARBA00022552"/>
    </source>
</evidence>
<organism evidence="16 17">
    <name type="scientific">Ligilactobacillus ruminis DSM 20403 = NBRC 102161</name>
    <dbReference type="NCBI Taxonomy" id="1423798"/>
    <lineage>
        <taxon>Bacteria</taxon>
        <taxon>Bacillati</taxon>
        <taxon>Bacillota</taxon>
        <taxon>Bacilli</taxon>
        <taxon>Lactobacillales</taxon>
        <taxon>Lactobacillaceae</taxon>
        <taxon>Ligilactobacillus</taxon>
    </lineage>
</organism>
<feature type="binding site" evidence="14">
    <location>
        <begin position="261"/>
        <end position="267"/>
    </location>
    <ligand>
        <name>S-adenosyl-L-methionine</name>
        <dbReference type="ChEBI" id="CHEBI:59789"/>
    </ligand>
</feature>
<evidence type="ECO:0000256" key="7">
    <source>
        <dbReference type="ARBA" id="ARBA00022603"/>
    </source>
</evidence>
<dbReference type="GO" id="GO:0003723">
    <property type="term" value="F:RNA binding"/>
    <property type="evidence" value="ECO:0007669"/>
    <property type="project" value="UniProtKB-UniRule"/>
</dbReference>